<proteinExistence type="predicted"/>
<comment type="caution">
    <text evidence="1">The sequence shown here is derived from an EMBL/GenBank/DDBJ whole genome shotgun (WGS) entry which is preliminary data.</text>
</comment>
<dbReference type="RefSeq" id="WP_378544371.1">
    <property type="nucleotide sequence ID" value="NZ_JBHSBA010000003.1"/>
</dbReference>
<dbReference type="EMBL" id="JBHSBA010000003">
    <property type="protein sequence ID" value="MFC4123647.1"/>
    <property type="molecule type" value="Genomic_DNA"/>
</dbReference>
<organism evidence="1 2">
    <name type="scientific">Nocardia rhizosphaerae</name>
    <dbReference type="NCBI Taxonomy" id="1691571"/>
    <lineage>
        <taxon>Bacteria</taxon>
        <taxon>Bacillati</taxon>
        <taxon>Actinomycetota</taxon>
        <taxon>Actinomycetes</taxon>
        <taxon>Mycobacteriales</taxon>
        <taxon>Nocardiaceae</taxon>
        <taxon>Nocardia</taxon>
    </lineage>
</organism>
<evidence type="ECO:0000313" key="2">
    <source>
        <dbReference type="Proteomes" id="UP001595767"/>
    </source>
</evidence>
<name>A0ABV8KYK2_9NOCA</name>
<dbReference type="Proteomes" id="UP001595767">
    <property type="component" value="Unassembled WGS sequence"/>
</dbReference>
<reference evidence="2" key="1">
    <citation type="journal article" date="2019" name="Int. J. Syst. Evol. Microbiol.">
        <title>The Global Catalogue of Microorganisms (GCM) 10K type strain sequencing project: providing services to taxonomists for standard genome sequencing and annotation.</title>
        <authorList>
            <consortium name="The Broad Institute Genomics Platform"/>
            <consortium name="The Broad Institute Genome Sequencing Center for Infectious Disease"/>
            <person name="Wu L."/>
            <person name="Ma J."/>
        </authorList>
    </citation>
    <scope>NUCLEOTIDE SEQUENCE [LARGE SCALE GENOMIC DNA]</scope>
    <source>
        <strain evidence="2">CGMCC 4.7204</strain>
    </source>
</reference>
<evidence type="ECO:0000313" key="1">
    <source>
        <dbReference type="EMBL" id="MFC4123647.1"/>
    </source>
</evidence>
<protein>
    <submittedName>
        <fullName evidence="1">Uncharacterized protein</fullName>
    </submittedName>
</protein>
<sequence>MLGQARAGEVGLNDEQAAYHMYKACDQRLLDLDELRNVARRVQAVSGFGDFQMGKELEKKFLLQATGDENSIDNVILKDIEAVKQLREVFAISFKNLTGQDIENANTLDYTADQVS</sequence>
<gene>
    <name evidence="1" type="ORF">ACFOW8_01745</name>
</gene>
<keyword evidence="2" id="KW-1185">Reference proteome</keyword>
<accession>A0ABV8KYK2</accession>